<accession>A0A3P3Q6X2</accession>
<sequence>MLIELHIKNLALIKKADIYFKEGLSVLSGETGAGKSILIDSINLALGAKANKDIIRVGENEGFVELIFTLDEKRKEKLKAMDISFEDDILILTRKISTSRSVCRINDETVTLGKLREITDTLIDIHGQHEHQSLLSAGNNLVLLDSFCPKELSKLKSELSNDYGELKKINQKIQEGIDERLRKREIDILDFEINEIKDAKIKENEEEELEQVFKKGKNISKINDVLVELLSELENESIGNNIRDVFDIATLDDSLNVVVSNLNTIEDLISETIHYTNRYLDSLEYNEREYDKVIERLDTIRHIKSKYSNDYHKIQELLKEKENRLNFLKDFGEEVVLLRKSAAKLEESILERCTLISAMRKEVAVTLTGKIKEELEDLNFLGVEFEIRFTKKDKISRDGYDAVDFLISTNPGQPMKPLQMVASGGELSRIMLALKTVFASSDDIQTLIFDEIDTGISGKTAVKVGEKLMNISRGRQVLCISHLPQIAVMADQNLFISKSTDGKTTQTNIDLLDKEGKIKEIARLIGGNNLTEGVLKTAREMIQEADLRR</sequence>
<dbReference type="Gene3D" id="3.40.50.300">
    <property type="entry name" value="P-loop containing nucleotide triphosphate hydrolases"/>
    <property type="match status" value="2"/>
</dbReference>
<evidence type="ECO:0000256" key="5">
    <source>
        <dbReference type="ARBA" id="ARBA00022763"/>
    </source>
</evidence>
<dbReference type="PANTHER" id="PTHR11059">
    <property type="entry name" value="DNA REPAIR PROTEIN RECN"/>
    <property type="match status" value="1"/>
</dbReference>
<evidence type="ECO:0000256" key="1">
    <source>
        <dbReference type="ARBA" id="ARBA00003618"/>
    </source>
</evidence>
<evidence type="ECO:0000259" key="10">
    <source>
        <dbReference type="Pfam" id="PF02463"/>
    </source>
</evidence>
<dbReference type="RefSeq" id="WP_124951420.1">
    <property type="nucleotide sequence ID" value="NZ_RRCM01000001.1"/>
</dbReference>
<keyword evidence="12" id="KW-1185">Reference proteome</keyword>
<dbReference type="InterPro" id="IPR003395">
    <property type="entry name" value="RecF/RecN/SMC_N"/>
</dbReference>
<evidence type="ECO:0000256" key="6">
    <source>
        <dbReference type="ARBA" id="ARBA00022840"/>
    </source>
</evidence>
<name>A0A3P3Q6X2_9FIRM</name>
<dbReference type="InterPro" id="IPR004604">
    <property type="entry name" value="DNA_recomb/repair_RecN"/>
</dbReference>
<evidence type="ECO:0000313" key="11">
    <source>
        <dbReference type="EMBL" id="RRJ16183.1"/>
    </source>
</evidence>
<dbReference type="GO" id="GO:0005524">
    <property type="term" value="F:ATP binding"/>
    <property type="evidence" value="ECO:0007669"/>
    <property type="project" value="UniProtKB-KW"/>
</dbReference>
<dbReference type="GO" id="GO:0006281">
    <property type="term" value="P:DNA repair"/>
    <property type="evidence" value="ECO:0007669"/>
    <property type="project" value="UniProtKB-KW"/>
</dbReference>
<comment type="function">
    <text evidence="1 9">May be involved in recombinational repair of damaged DNA.</text>
</comment>
<proteinExistence type="inferred from homology"/>
<dbReference type="GO" id="GO:0009432">
    <property type="term" value="P:SOS response"/>
    <property type="evidence" value="ECO:0007669"/>
    <property type="project" value="TreeGrafter"/>
</dbReference>
<dbReference type="NCBIfam" id="TIGR00634">
    <property type="entry name" value="recN"/>
    <property type="match status" value="1"/>
</dbReference>
<dbReference type="CDD" id="cd03241">
    <property type="entry name" value="ABC_RecN"/>
    <property type="match status" value="1"/>
</dbReference>
<dbReference type="GO" id="GO:0006310">
    <property type="term" value="P:DNA recombination"/>
    <property type="evidence" value="ECO:0007669"/>
    <property type="project" value="InterPro"/>
</dbReference>
<dbReference type="AlphaFoldDB" id="A0A3P3Q6X2"/>
<dbReference type="EMBL" id="RRCM01000001">
    <property type="protein sequence ID" value="RRJ16183.1"/>
    <property type="molecule type" value="Genomic_DNA"/>
</dbReference>
<dbReference type="PANTHER" id="PTHR11059:SF0">
    <property type="entry name" value="DNA REPAIR PROTEIN RECN"/>
    <property type="match status" value="1"/>
</dbReference>
<organism evidence="11 12">
    <name type="scientific">Lachnoanaerobaculum orale</name>
    <dbReference type="NCBI Taxonomy" id="979627"/>
    <lineage>
        <taxon>Bacteria</taxon>
        <taxon>Bacillati</taxon>
        <taxon>Bacillota</taxon>
        <taxon>Clostridia</taxon>
        <taxon>Lachnospirales</taxon>
        <taxon>Lachnospiraceae</taxon>
        <taxon>Lachnoanaerobaculum</taxon>
    </lineage>
</organism>
<dbReference type="SUPFAM" id="SSF52540">
    <property type="entry name" value="P-loop containing nucleoside triphosphate hydrolases"/>
    <property type="match status" value="1"/>
</dbReference>
<keyword evidence="7 9" id="KW-0234">DNA repair</keyword>
<evidence type="ECO:0000256" key="3">
    <source>
        <dbReference type="ARBA" id="ARBA00021315"/>
    </source>
</evidence>
<protein>
    <recommendedName>
        <fullName evidence="3 9">DNA repair protein RecN</fullName>
    </recommendedName>
    <alternativeName>
        <fullName evidence="8 9">Recombination protein N</fullName>
    </alternativeName>
</protein>
<evidence type="ECO:0000256" key="9">
    <source>
        <dbReference type="PIRNR" id="PIRNR003128"/>
    </source>
</evidence>
<keyword evidence="4" id="KW-0547">Nucleotide-binding</keyword>
<keyword evidence="5 9" id="KW-0227">DNA damage</keyword>
<dbReference type="GO" id="GO:0043590">
    <property type="term" value="C:bacterial nucleoid"/>
    <property type="evidence" value="ECO:0007669"/>
    <property type="project" value="TreeGrafter"/>
</dbReference>
<feature type="domain" description="RecF/RecN/SMC N-terminal" evidence="10">
    <location>
        <begin position="3"/>
        <end position="504"/>
    </location>
</feature>
<keyword evidence="6" id="KW-0067">ATP-binding</keyword>
<evidence type="ECO:0000256" key="7">
    <source>
        <dbReference type="ARBA" id="ARBA00023204"/>
    </source>
</evidence>
<reference evidence="11 12" key="1">
    <citation type="submission" date="2018-11" db="EMBL/GenBank/DDBJ databases">
        <title>Genome sequencing of Lachnoanaerobaculum orale DSM 24553T.</title>
        <authorList>
            <person name="Kook J.-K."/>
            <person name="Park S.-N."/>
            <person name="Lim Y.K."/>
        </authorList>
    </citation>
    <scope>NUCLEOTIDE SEQUENCE [LARGE SCALE GENOMIC DNA]</scope>
    <source>
        <strain evidence="11 12">DSM 24553</strain>
    </source>
</reference>
<evidence type="ECO:0000256" key="2">
    <source>
        <dbReference type="ARBA" id="ARBA00009441"/>
    </source>
</evidence>
<dbReference type="Pfam" id="PF02463">
    <property type="entry name" value="SMC_N"/>
    <property type="match status" value="1"/>
</dbReference>
<evidence type="ECO:0000313" key="12">
    <source>
        <dbReference type="Proteomes" id="UP000276982"/>
    </source>
</evidence>
<gene>
    <name evidence="11" type="primary">recN</name>
    <name evidence="11" type="ORF">EHW90_04035</name>
</gene>
<dbReference type="InterPro" id="IPR027417">
    <property type="entry name" value="P-loop_NTPase"/>
</dbReference>
<comment type="similarity">
    <text evidence="2 9">Belongs to the RecN family.</text>
</comment>
<evidence type="ECO:0000256" key="8">
    <source>
        <dbReference type="ARBA" id="ARBA00033408"/>
    </source>
</evidence>
<evidence type="ECO:0000256" key="4">
    <source>
        <dbReference type="ARBA" id="ARBA00022741"/>
    </source>
</evidence>
<comment type="caution">
    <text evidence="11">The sequence shown here is derived from an EMBL/GenBank/DDBJ whole genome shotgun (WGS) entry which is preliminary data.</text>
</comment>
<dbReference type="PIRSF" id="PIRSF003128">
    <property type="entry name" value="RecN"/>
    <property type="match status" value="1"/>
</dbReference>
<dbReference type="Proteomes" id="UP000276982">
    <property type="component" value="Unassembled WGS sequence"/>
</dbReference>